<dbReference type="EMBL" id="AQFM01000036">
    <property type="protein sequence ID" value="EOR08214.1"/>
    <property type="molecule type" value="Genomic_DNA"/>
</dbReference>
<accession>R9B156</accession>
<evidence type="ECO:0000313" key="2">
    <source>
        <dbReference type="EMBL" id="EOR08214.1"/>
    </source>
</evidence>
<protein>
    <recommendedName>
        <fullName evidence="1">Minor tail T domain-containing protein</fullName>
    </recommendedName>
</protein>
<feature type="domain" description="Minor tail T" evidence="1">
    <location>
        <begin position="2"/>
        <end position="54"/>
    </location>
</feature>
<sequence>MTYEEFVYWQAFNILEPIGIYREDLLFGNIAKTFADVNVSDHGLGLENFMMFRQPVERTVEDVCDDIKTRMARLV</sequence>
<evidence type="ECO:0000313" key="3">
    <source>
        <dbReference type="Proteomes" id="UP000016201"/>
    </source>
</evidence>
<dbReference type="RefSeq" id="WP_016166654.1">
    <property type="nucleotide sequence ID" value="NZ_JHZG01000011.1"/>
</dbReference>
<keyword evidence="3" id="KW-1185">Reference proteome</keyword>
<dbReference type="Pfam" id="PF06223">
    <property type="entry name" value="Phage_tail_T"/>
    <property type="match status" value="1"/>
</dbReference>
<dbReference type="InterPro" id="IPR009350">
    <property type="entry name" value="Phage_tail_T"/>
</dbReference>
<dbReference type="Proteomes" id="UP000016201">
    <property type="component" value="Unassembled WGS sequence"/>
</dbReference>
<dbReference type="AlphaFoldDB" id="R9B156"/>
<name>R9B156_9GAMM</name>
<dbReference type="OrthoDB" id="8662049at2"/>
<comment type="caution">
    <text evidence="2">The sequence shown here is derived from an EMBL/GenBank/DDBJ whole genome shotgun (WGS) entry which is preliminary data.</text>
</comment>
<organism evidence="2 3">
    <name type="scientific">Acinetobacter tandoii DSM 14970 = CIP 107469</name>
    <dbReference type="NCBI Taxonomy" id="1120927"/>
    <lineage>
        <taxon>Bacteria</taxon>
        <taxon>Pseudomonadati</taxon>
        <taxon>Pseudomonadota</taxon>
        <taxon>Gammaproteobacteria</taxon>
        <taxon>Moraxellales</taxon>
        <taxon>Moraxellaceae</taxon>
        <taxon>Acinetobacter</taxon>
    </lineage>
</organism>
<dbReference type="PATRIC" id="fig|1120927.3.peg.1520"/>
<gene>
    <name evidence="2" type="ORF">I593_01569</name>
</gene>
<proteinExistence type="predicted"/>
<reference evidence="2 3" key="1">
    <citation type="submission" date="2013-03" db="EMBL/GenBank/DDBJ databases">
        <title>The Genome Sequence of Acinetobacter tandoii CIP 107469.</title>
        <authorList>
            <consortium name="The Broad Institute Genome Sequencing Platform"/>
            <consortium name="The Broad Institute Genome Sequencing Center for Infectious Disease"/>
            <person name="Cerqueira G."/>
            <person name="Feldgarden M."/>
            <person name="Courvalin P."/>
            <person name="Perichon B."/>
            <person name="Grillot-Courvalin C."/>
            <person name="Clermont D."/>
            <person name="Rocha E."/>
            <person name="Yoon E.-J."/>
            <person name="Nemec A."/>
            <person name="Walker B."/>
            <person name="Young S.K."/>
            <person name="Zeng Q."/>
            <person name="Gargeya S."/>
            <person name="Fitzgerald M."/>
            <person name="Haas B."/>
            <person name="Abouelleil A."/>
            <person name="Alvarado L."/>
            <person name="Arachchi H.M."/>
            <person name="Berlin A.M."/>
            <person name="Chapman S.B."/>
            <person name="Dewar J."/>
            <person name="Goldberg J."/>
            <person name="Griggs A."/>
            <person name="Gujja S."/>
            <person name="Hansen M."/>
            <person name="Howarth C."/>
            <person name="Imamovic A."/>
            <person name="Larimer J."/>
            <person name="McCowan C."/>
            <person name="Murphy C."/>
            <person name="Neiman D."/>
            <person name="Pearson M."/>
            <person name="Priest M."/>
            <person name="Roberts A."/>
            <person name="Saif S."/>
            <person name="Shea T."/>
            <person name="Sisk P."/>
            <person name="Sykes S."/>
            <person name="Wortman J."/>
            <person name="Nusbaum C."/>
            <person name="Birren B."/>
        </authorList>
    </citation>
    <scope>NUCLEOTIDE SEQUENCE [LARGE SCALE GENOMIC DNA]</scope>
    <source>
        <strain evidence="2 3">CIP 107469</strain>
    </source>
</reference>
<evidence type="ECO:0000259" key="1">
    <source>
        <dbReference type="Pfam" id="PF06223"/>
    </source>
</evidence>